<dbReference type="CDD" id="cd00038">
    <property type="entry name" value="CAP_ED"/>
    <property type="match status" value="1"/>
</dbReference>
<protein>
    <recommendedName>
        <fullName evidence="1">Cyclic nucleotide-binding domain-containing protein</fullName>
    </recommendedName>
</protein>
<dbReference type="Gene3D" id="2.60.120.10">
    <property type="entry name" value="Jelly Rolls"/>
    <property type="match status" value="1"/>
</dbReference>
<organism evidence="2 3">
    <name type="scientific">Triparma laevis f. longispina</name>
    <dbReference type="NCBI Taxonomy" id="1714387"/>
    <lineage>
        <taxon>Eukaryota</taxon>
        <taxon>Sar</taxon>
        <taxon>Stramenopiles</taxon>
        <taxon>Ochrophyta</taxon>
        <taxon>Bolidophyceae</taxon>
        <taxon>Parmales</taxon>
        <taxon>Triparmaceae</taxon>
        <taxon>Triparma</taxon>
    </lineage>
</organism>
<gene>
    <name evidence="2" type="ORF">TrLO_g5192</name>
</gene>
<dbReference type="AlphaFoldDB" id="A0A9W7B5N5"/>
<dbReference type="PANTHER" id="PTHR11635">
    <property type="entry name" value="CAMP-DEPENDENT PROTEIN KINASE REGULATORY CHAIN"/>
    <property type="match status" value="1"/>
</dbReference>
<dbReference type="GO" id="GO:0034236">
    <property type="term" value="F:protein kinase A catalytic subunit binding"/>
    <property type="evidence" value="ECO:0007669"/>
    <property type="project" value="TreeGrafter"/>
</dbReference>
<dbReference type="InterPro" id="IPR050503">
    <property type="entry name" value="cAMP-dep_PK_reg_su-like"/>
</dbReference>
<feature type="domain" description="Cyclic nucleotide-binding" evidence="1">
    <location>
        <begin position="115"/>
        <end position="173"/>
    </location>
</feature>
<keyword evidence="3" id="KW-1185">Reference proteome</keyword>
<dbReference type="EMBL" id="BRXW01000982">
    <property type="protein sequence ID" value="GMH80334.1"/>
    <property type="molecule type" value="Genomic_DNA"/>
</dbReference>
<dbReference type="InterPro" id="IPR000595">
    <property type="entry name" value="cNMP-bd_dom"/>
</dbReference>
<dbReference type="GO" id="GO:0030552">
    <property type="term" value="F:cAMP binding"/>
    <property type="evidence" value="ECO:0007669"/>
    <property type="project" value="TreeGrafter"/>
</dbReference>
<dbReference type="PANTHER" id="PTHR11635:SF152">
    <property type="entry name" value="CAMP-DEPENDENT PROTEIN KINASE TYPE I REGULATORY SUBUNIT-RELATED"/>
    <property type="match status" value="1"/>
</dbReference>
<evidence type="ECO:0000259" key="1">
    <source>
        <dbReference type="PROSITE" id="PS50042"/>
    </source>
</evidence>
<dbReference type="GO" id="GO:0005829">
    <property type="term" value="C:cytosol"/>
    <property type="evidence" value="ECO:0007669"/>
    <property type="project" value="TreeGrafter"/>
</dbReference>
<dbReference type="InterPro" id="IPR018488">
    <property type="entry name" value="cNMP-bd_CS"/>
</dbReference>
<comment type="caution">
    <text evidence="2">The sequence shown here is derived from an EMBL/GenBank/DDBJ whole genome shotgun (WGS) entry which is preliminary data.</text>
</comment>
<dbReference type="Proteomes" id="UP001165122">
    <property type="component" value="Unassembled WGS sequence"/>
</dbReference>
<name>A0A9W7B5N5_9STRA</name>
<sequence>MGAGASADTAKFRETLNQNFLQGKPLDASDITTLEDALEEIRKLRTFASKALNSTHSNEAIARGAGSMIKGKKNGRAAVVAKQNFDSSVPYEKKSFPKPGEAKKLILAAITPNILFKACSGDEFGDIVDAFEMVEVKDGAYVINQGEQGEHFYVVEDGSLDIFVKMGGESPLG</sequence>
<dbReference type="InterPro" id="IPR018490">
    <property type="entry name" value="cNMP-bd_dom_sf"/>
</dbReference>
<dbReference type="SUPFAM" id="SSF51206">
    <property type="entry name" value="cAMP-binding domain-like"/>
    <property type="match status" value="1"/>
</dbReference>
<dbReference type="GO" id="GO:0004862">
    <property type="term" value="F:cAMP-dependent protein kinase inhibitor activity"/>
    <property type="evidence" value="ECO:0007669"/>
    <property type="project" value="TreeGrafter"/>
</dbReference>
<dbReference type="InterPro" id="IPR014710">
    <property type="entry name" value="RmlC-like_jellyroll"/>
</dbReference>
<dbReference type="GO" id="GO:0005952">
    <property type="term" value="C:cAMP-dependent protein kinase complex"/>
    <property type="evidence" value="ECO:0007669"/>
    <property type="project" value="InterPro"/>
</dbReference>
<dbReference type="OrthoDB" id="417078at2759"/>
<dbReference type="PRINTS" id="PR00103">
    <property type="entry name" value="CAMPKINASE"/>
</dbReference>
<evidence type="ECO:0000313" key="2">
    <source>
        <dbReference type="EMBL" id="GMH80334.1"/>
    </source>
</evidence>
<reference evidence="3" key="1">
    <citation type="journal article" date="2023" name="Commun. Biol.">
        <title>Genome analysis of Parmales, the sister group of diatoms, reveals the evolutionary specialization of diatoms from phago-mixotrophs to photoautotrophs.</title>
        <authorList>
            <person name="Ban H."/>
            <person name="Sato S."/>
            <person name="Yoshikawa S."/>
            <person name="Yamada K."/>
            <person name="Nakamura Y."/>
            <person name="Ichinomiya M."/>
            <person name="Sato N."/>
            <person name="Blanc-Mathieu R."/>
            <person name="Endo H."/>
            <person name="Kuwata A."/>
            <person name="Ogata H."/>
        </authorList>
    </citation>
    <scope>NUCLEOTIDE SEQUENCE [LARGE SCALE GENOMIC DNA]</scope>
    <source>
        <strain evidence="3">NIES 3700</strain>
    </source>
</reference>
<evidence type="ECO:0000313" key="3">
    <source>
        <dbReference type="Proteomes" id="UP001165122"/>
    </source>
</evidence>
<accession>A0A9W7B5N5</accession>
<proteinExistence type="predicted"/>
<dbReference type="PROSITE" id="PS50042">
    <property type="entry name" value="CNMP_BINDING_3"/>
    <property type="match status" value="1"/>
</dbReference>
<dbReference type="PROSITE" id="PS00888">
    <property type="entry name" value="CNMP_BINDING_1"/>
    <property type="match status" value="1"/>
</dbReference>